<evidence type="ECO:0000313" key="4">
    <source>
        <dbReference type="Proteomes" id="UP000220836"/>
    </source>
</evidence>
<dbReference type="RefSeq" id="WP_097802755.1">
    <property type="nucleotide sequence ID" value="NZ_FXYH01000001.1"/>
</dbReference>
<keyword evidence="4" id="KW-1185">Reference proteome</keyword>
<name>A0A238JRR3_9RHOB</name>
<evidence type="ECO:0000313" key="3">
    <source>
        <dbReference type="EMBL" id="SMX33255.1"/>
    </source>
</evidence>
<feature type="chain" id="PRO_5012150202" description="Lysozyme inhibitor LprI-like N-terminal domain-containing protein" evidence="1">
    <location>
        <begin position="18"/>
        <end position="158"/>
    </location>
</feature>
<dbReference type="OrthoDB" id="7340239at2"/>
<dbReference type="EMBL" id="FXYH01000001">
    <property type="protein sequence ID" value="SMX33255.1"/>
    <property type="molecule type" value="Genomic_DNA"/>
</dbReference>
<keyword evidence="1" id="KW-0732">Signal</keyword>
<feature type="signal peptide" evidence="1">
    <location>
        <begin position="1"/>
        <end position="17"/>
    </location>
</feature>
<dbReference type="AlphaFoldDB" id="A0A238JRR3"/>
<evidence type="ECO:0000256" key="1">
    <source>
        <dbReference type="SAM" id="SignalP"/>
    </source>
</evidence>
<organism evidence="3 4">
    <name type="scientific">Pelagimonas varians</name>
    <dbReference type="NCBI Taxonomy" id="696760"/>
    <lineage>
        <taxon>Bacteria</taxon>
        <taxon>Pseudomonadati</taxon>
        <taxon>Pseudomonadota</taxon>
        <taxon>Alphaproteobacteria</taxon>
        <taxon>Rhodobacterales</taxon>
        <taxon>Roseobacteraceae</taxon>
        <taxon>Pelagimonas</taxon>
    </lineage>
</organism>
<protein>
    <recommendedName>
        <fullName evidence="2">Lysozyme inhibitor LprI-like N-terminal domain-containing protein</fullName>
    </recommendedName>
</protein>
<dbReference type="Gene3D" id="1.20.1270.180">
    <property type="match status" value="1"/>
</dbReference>
<dbReference type="Proteomes" id="UP000220836">
    <property type="component" value="Unassembled WGS sequence"/>
</dbReference>
<reference evidence="3 4" key="1">
    <citation type="submission" date="2017-05" db="EMBL/GenBank/DDBJ databases">
        <authorList>
            <person name="Song R."/>
            <person name="Chenine A.L."/>
            <person name="Ruprecht R.M."/>
        </authorList>
    </citation>
    <scope>NUCLEOTIDE SEQUENCE [LARGE SCALE GENOMIC DNA]</scope>
    <source>
        <strain evidence="3 4">CECT 8663</strain>
    </source>
</reference>
<dbReference type="Pfam" id="PF07007">
    <property type="entry name" value="LprI"/>
    <property type="match status" value="1"/>
</dbReference>
<evidence type="ECO:0000259" key="2">
    <source>
        <dbReference type="Pfam" id="PF07007"/>
    </source>
</evidence>
<feature type="domain" description="Lysozyme inhibitor LprI-like N-terminal" evidence="2">
    <location>
        <begin position="48"/>
        <end position="148"/>
    </location>
</feature>
<accession>A0A238JRR3</accession>
<sequence length="158" mass="17117">MRLFSLLCILAAAPAAAQDLNYSDHATDACMQSGSDHGDCIGLSALQCMQDTPGGFSTYGEGGCLNAELEYWDRLLNVNYKARMAASKRNDVANDGFGPSQAEALKMMQRAWIAYRDAKCDFERSQWGGGTGGGPATLNCLMYETAHQSVFLGLYSNY</sequence>
<dbReference type="InterPro" id="IPR009739">
    <property type="entry name" value="LprI-like_N"/>
</dbReference>
<gene>
    <name evidence="3" type="ORF">PEV8663_00201</name>
</gene>
<proteinExistence type="predicted"/>